<evidence type="ECO:0000256" key="1">
    <source>
        <dbReference type="SAM" id="MobiDB-lite"/>
    </source>
</evidence>
<accession>A0A2P1GMT2</accession>
<evidence type="ECO:0000313" key="2">
    <source>
        <dbReference type="EMBL" id="AVM87292.1"/>
    </source>
</evidence>
<dbReference type="EMBL" id="MG600014">
    <property type="protein sequence ID" value="AVM87292.1"/>
    <property type="molecule type" value="Viral_cRNA"/>
</dbReference>
<name>A0A2P1GMT2_9RHAB</name>
<proteinExistence type="predicted"/>
<feature type="compositionally biased region" description="Basic and acidic residues" evidence="1">
    <location>
        <begin position="1"/>
        <end position="18"/>
    </location>
</feature>
<feature type="compositionally biased region" description="Polar residues" evidence="1">
    <location>
        <begin position="24"/>
        <end position="40"/>
    </location>
</feature>
<reference evidence="2" key="1">
    <citation type="journal article" date="2018" name="Nature">
        <title>The evolutionary history of vertebrate RNA viruses.</title>
        <authorList>
            <person name="Shi M."/>
            <person name="Lin X.D."/>
            <person name="Chen X."/>
            <person name="Tian J.H."/>
            <person name="Chen L.J."/>
            <person name="Li K."/>
            <person name="Wang W."/>
            <person name="Eden J.S."/>
            <person name="Shen J.J."/>
            <person name="Liu L."/>
            <person name="Holmes E.C."/>
            <person name="Zhang Y.Z."/>
        </authorList>
    </citation>
    <scope>NUCLEOTIDE SEQUENCE</scope>
    <source>
        <strain evidence="2">XYHYC188111</strain>
    </source>
</reference>
<feature type="region of interest" description="Disordered" evidence="1">
    <location>
        <begin position="1"/>
        <end position="49"/>
    </location>
</feature>
<protein>
    <submittedName>
        <fullName evidence="2">Matrix protein</fullName>
    </submittedName>
</protein>
<organism evidence="2">
    <name type="scientific">Wenling dimarhabdovirus 1</name>
    <dbReference type="NCBI Taxonomy" id="2116359"/>
    <lineage>
        <taxon>Viruses</taxon>
        <taxon>Riboviria</taxon>
        <taxon>Orthornavirae</taxon>
        <taxon>Negarnaviricota</taxon>
        <taxon>Haploviricotina</taxon>
        <taxon>Monjiviricetes</taxon>
        <taxon>Mononegavirales</taxon>
        <taxon>Rhabdoviridae</taxon>
        <taxon>Rhabdoviridae incertae sedis</taxon>
        <taxon>Betaplatrhavirus</taxon>
        <taxon>Betaplatrhavirus wenling</taxon>
    </lineage>
</organism>
<sequence>MGDKLSRNKDLDELKDGALRYNPGVNSSSQKDIYSSNSGIEDNPSEESHHQDLRIIHMLVSQSLRIEGEISLTLEDYKRILVAAYQNYMGPSYLMPYCLGSLCCLLDSCDENISGKTFNKKEDIILSASVLKKTAPTTATLLHEFTIKYPKRTMECRLMTHFEPSNYSGIKVPIELPTKFKSVLAPIFRSNRDILHW</sequence>